<feature type="compositionally biased region" description="Acidic residues" evidence="1">
    <location>
        <begin position="413"/>
        <end position="423"/>
    </location>
</feature>
<proteinExistence type="predicted"/>
<evidence type="ECO:0000256" key="1">
    <source>
        <dbReference type="SAM" id="MobiDB-lite"/>
    </source>
</evidence>
<dbReference type="Pfam" id="PF25121">
    <property type="entry name" value="RRM_ESF1"/>
    <property type="match status" value="1"/>
</dbReference>
<feature type="compositionally biased region" description="Acidic residues" evidence="1">
    <location>
        <begin position="130"/>
        <end position="145"/>
    </location>
</feature>
<name>A0AAF3EPY1_9BILA</name>
<feature type="domain" description="ESF1 RRM" evidence="2">
    <location>
        <begin position="161"/>
        <end position="300"/>
    </location>
</feature>
<feature type="region of interest" description="Disordered" evidence="1">
    <location>
        <begin position="61"/>
        <end position="110"/>
    </location>
</feature>
<dbReference type="PANTHER" id="PTHR12202">
    <property type="entry name" value="ESF1 HOMOLOG"/>
    <property type="match status" value="1"/>
</dbReference>
<dbReference type="InterPro" id="IPR039754">
    <property type="entry name" value="Esf1"/>
</dbReference>
<feature type="region of interest" description="Disordered" evidence="1">
    <location>
        <begin position="546"/>
        <end position="590"/>
    </location>
</feature>
<organism evidence="3 4">
    <name type="scientific">Mesorhabditis belari</name>
    <dbReference type="NCBI Taxonomy" id="2138241"/>
    <lineage>
        <taxon>Eukaryota</taxon>
        <taxon>Metazoa</taxon>
        <taxon>Ecdysozoa</taxon>
        <taxon>Nematoda</taxon>
        <taxon>Chromadorea</taxon>
        <taxon>Rhabditida</taxon>
        <taxon>Rhabditina</taxon>
        <taxon>Rhabditomorpha</taxon>
        <taxon>Rhabditoidea</taxon>
        <taxon>Rhabditidae</taxon>
        <taxon>Mesorhabditinae</taxon>
        <taxon>Mesorhabditis</taxon>
    </lineage>
</organism>
<feature type="region of interest" description="Disordered" evidence="1">
    <location>
        <begin position="122"/>
        <end position="145"/>
    </location>
</feature>
<feature type="compositionally biased region" description="Basic and acidic residues" evidence="1">
    <location>
        <begin position="546"/>
        <end position="567"/>
    </location>
</feature>
<keyword evidence="3" id="KW-1185">Reference proteome</keyword>
<evidence type="ECO:0000313" key="3">
    <source>
        <dbReference type="Proteomes" id="UP000887575"/>
    </source>
</evidence>
<feature type="compositionally biased region" description="Basic and acidic residues" evidence="1">
    <location>
        <begin position="81"/>
        <end position="99"/>
    </location>
</feature>
<accession>A0AAF3EPY1</accession>
<evidence type="ECO:0000313" key="4">
    <source>
        <dbReference type="WBParaSite" id="MBELARI_LOCUS16142"/>
    </source>
</evidence>
<dbReference type="PANTHER" id="PTHR12202:SF0">
    <property type="entry name" value="ESF1 HOMOLOG"/>
    <property type="match status" value="1"/>
</dbReference>
<dbReference type="GO" id="GO:0003723">
    <property type="term" value="F:RNA binding"/>
    <property type="evidence" value="ECO:0007669"/>
    <property type="project" value="TreeGrafter"/>
</dbReference>
<evidence type="ECO:0000259" key="2">
    <source>
        <dbReference type="Pfam" id="PF25121"/>
    </source>
</evidence>
<reference evidence="4" key="1">
    <citation type="submission" date="2024-02" db="UniProtKB">
        <authorList>
            <consortium name="WormBaseParasite"/>
        </authorList>
    </citation>
    <scope>IDENTIFICATION</scope>
</reference>
<feature type="region of interest" description="Disordered" evidence="1">
    <location>
        <begin position="351"/>
        <end position="380"/>
    </location>
</feature>
<feature type="region of interest" description="Disordered" evidence="1">
    <location>
        <begin position="403"/>
        <end position="503"/>
    </location>
</feature>
<dbReference type="GO" id="GO:0006364">
    <property type="term" value="P:rRNA processing"/>
    <property type="evidence" value="ECO:0007669"/>
    <property type="project" value="InterPro"/>
</dbReference>
<sequence length="590" mass="68453">MKRNGQKSQNKHRLVKTVIDSRFADALKDERFQNKAKVDKYGRVLPKKSAIAEEMEEMYEIEEASSNKDNKKIAKRKQQRKGKDDKSIVEEEVDVKVESESDDDEEEDREFKLDLARGHAEMLSSSGDSSDSEVEEVVEGDENEEWVELDRDAPRVEWSSYRLAICNLDWDHLNSEDLFILCQSFIKGGGEVKSLTIYLSDFGKERMEEEEKAGPSFMVDEDDEERDDRWHGEMKKKKANIAVRQYEIDRLRYYYAVLVCDSPETATIIYEQCDGHEFENSGMRIDMRFIPDEMQFEDARVKERITRSQLKLDNYRPKGFINKATSMSNAEITWDENNPDRVRKMKNAFEEEDMERAGNGLIASSSDEEEDKGDEGKNRDERINILMQAAGLEQRDKDLEIEWEPPEAHENSDQSDLDEDEEMGRESEGESLPSDEESKTSKQPAKKVQKWKAYQDRRRELRKERKQAIRASKEMEKSQTEELPKKTKKAKKMPKITEDDTSRVVADSRFSALFTDSAFAIEKSSKDLKDGSLITKQVEARKAMMLEENRKAKRNVEESNAGEKRSEGQQLIEKLKRKTAEGVKKKLPTL</sequence>
<dbReference type="InterPro" id="IPR056750">
    <property type="entry name" value="RRM_ESF1"/>
</dbReference>
<protein>
    <submittedName>
        <fullName evidence="4">NUC153 domain-containing protein</fullName>
    </submittedName>
</protein>
<dbReference type="Proteomes" id="UP000887575">
    <property type="component" value="Unassembled WGS sequence"/>
</dbReference>
<dbReference type="WBParaSite" id="MBELARI_LOCUS16142">
    <property type="protein sequence ID" value="MBELARI_LOCUS16142"/>
    <property type="gene ID" value="MBELARI_LOCUS16142"/>
</dbReference>
<feature type="compositionally biased region" description="Basic and acidic residues" evidence="1">
    <location>
        <begin position="453"/>
        <end position="485"/>
    </location>
</feature>
<feature type="compositionally biased region" description="Basic and acidic residues" evidence="1">
    <location>
        <begin position="403"/>
        <end position="412"/>
    </location>
</feature>
<dbReference type="AlphaFoldDB" id="A0AAF3EPY1"/>